<gene>
    <name evidence="2" type="ORF">SCFA_350001</name>
</gene>
<evidence type="ECO:0000256" key="1">
    <source>
        <dbReference type="SAM" id="Phobius"/>
    </source>
</evidence>
<keyword evidence="1" id="KW-0472">Membrane</keyword>
<dbReference type="AlphaFoldDB" id="A0A485M4D0"/>
<name>A0A485M4D0_9ZZZZ</name>
<accession>A0A485M4D0</accession>
<proteinExistence type="predicted"/>
<feature type="transmembrane region" description="Helical" evidence="1">
    <location>
        <begin position="26"/>
        <end position="48"/>
    </location>
</feature>
<evidence type="ECO:0000313" key="2">
    <source>
        <dbReference type="EMBL" id="VFU17040.1"/>
    </source>
</evidence>
<dbReference type="Pfam" id="PF07556">
    <property type="entry name" value="DUF1538"/>
    <property type="match status" value="1"/>
</dbReference>
<reference evidence="2" key="1">
    <citation type="submission" date="2019-03" db="EMBL/GenBank/DDBJ databases">
        <authorList>
            <person name="Hao L."/>
        </authorList>
    </citation>
    <scope>NUCLEOTIDE SEQUENCE</scope>
</reference>
<keyword evidence="1" id="KW-0812">Transmembrane</keyword>
<organism evidence="2">
    <name type="scientific">anaerobic digester metagenome</name>
    <dbReference type="NCBI Taxonomy" id="1263854"/>
    <lineage>
        <taxon>unclassified sequences</taxon>
        <taxon>metagenomes</taxon>
        <taxon>ecological metagenomes</taxon>
    </lineage>
</organism>
<protein>
    <submittedName>
        <fullName evidence="2">Uncharacterized protein</fullName>
    </submittedName>
</protein>
<dbReference type="EMBL" id="CAADRN010000279">
    <property type="protein sequence ID" value="VFU17040.1"/>
    <property type="molecule type" value="Genomic_DNA"/>
</dbReference>
<keyword evidence="1" id="KW-1133">Transmembrane helix</keyword>
<dbReference type="InterPro" id="IPR011435">
    <property type="entry name" value="UmpAB"/>
</dbReference>
<sequence length="58" mass="5890">MTATFILALAVGVASGTTGRDPLMDGFGLVAIVALSPVLSVLLLGLIYGGRGVEDEDR</sequence>